<dbReference type="InterPro" id="IPR017930">
    <property type="entry name" value="Myb_dom"/>
</dbReference>
<dbReference type="EMBL" id="CAJZBQ010000004">
    <property type="protein sequence ID" value="CAG9311248.1"/>
    <property type="molecule type" value="Genomic_DNA"/>
</dbReference>
<evidence type="ECO:0000259" key="2">
    <source>
        <dbReference type="PROSITE" id="PS51294"/>
    </source>
</evidence>
<evidence type="ECO:0000313" key="4">
    <source>
        <dbReference type="Proteomes" id="UP001162131"/>
    </source>
</evidence>
<sequence>MENIAVQNSAQKSTPLILHIEGDVFYVPCILSANGQDFRPLLQPIAPAESRFDSMKSSTWSLNEDVALYRIVEARGLKGWSSIAKELNSVMHQKVEVRNGRQCREHWYNHLDPSLRKGEWTSEEDIYILEQQKVIGNKWSEIARGLTGRTENSVKNRWKSLIKKSEKMSPGADPVSLIYKQKQEKGHPGIRMSPAMMRDGMKPETLSPQMKMFGFRQLPQGYRDGVTMWNQIYFQSNQENITGTPSPSIFLSM</sequence>
<dbReference type="GO" id="GO:0000978">
    <property type="term" value="F:RNA polymerase II cis-regulatory region sequence-specific DNA binding"/>
    <property type="evidence" value="ECO:0007669"/>
    <property type="project" value="TreeGrafter"/>
</dbReference>
<dbReference type="InterPro" id="IPR009057">
    <property type="entry name" value="Homeodomain-like_sf"/>
</dbReference>
<evidence type="ECO:0000313" key="3">
    <source>
        <dbReference type="EMBL" id="CAG9311248.1"/>
    </source>
</evidence>
<feature type="domain" description="Myb-like" evidence="1">
    <location>
        <begin position="52"/>
        <end position="111"/>
    </location>
</feature>
<dbReference type="GO" id="GO:0000981">
    <property type="term" value="F:DNA-binding transcription factor activity, RNA polymerase II-specific"/>
    <property type="evidence" value="ECO:0007669"/>
    <property type="project" value="TreeGrafter"/>
</dbReference>
<accession>A0AAU9IGC9</accession>
<comment type="caution">
    <text evidence="3">The sequence shown here is derived from an EMBL/GenBank/DDBJ whole genome shotgun (WGS) entry which is preliminary data.</text>
</comment>
<protein>
    <submittedName>
        <fullName evidence="3">Uncharacterized protein</fullName>
    </submittedName>
</protein>
<dbReference type="Pfam" id="PF13921">
    <property type="entry name" value="Myb_DNA-bind_6"/>
    <property type="match status" value="1"/>
</dbReference>
<evidence type="ECO:0000259" key="1">
    <source>
        <dbReference type="PROSITE" id="PS50090"/>
    </source>
</evidence>
<dbReference type="Gene3D" id="1.10.10.60">
    <property type="entry name" value="Homeodomain-like"/>
    <property type="match status" value="2"/>
</dbReference>
<dbReference type="CDD" id="cd00167">
    <property type="entry name" value="SANT"/>
    <property type="match status" value="2"/>
</dbReference>
<dbReference type="SMART" id="SM00717">
    <property type="entry name" value="SANT"/>
    <property type="match status" value="2"/>
</dbReference>
<feature type="domain" description="HTH myb-type" evidence="2">
    <location>
        <begin position="112"/>
        <end position="166"/>
    </location>
</feature>
<feature type="domain" description="Myb-like" evidence="1">
    <location>
        <begin position="112"/>
        <end position="162"/>
    </location>
</feature>
<dbReference type="PANTHER" id="PTHR45614:SF274">
    <property type="entry name" value="MYB-LIKE DNA-BINDING PROTEIN"/>
    <property type="match status" value="1"/>
</dbReference>
<dbReference type="AlphaFoldDB" id="A0AAU9IGC9"/>
<dbReference type="GO" id="GO:0005634">
    <property type="term" value="C:nucleus"/>
    <property type="evidence" value="ECO:0007669"/>
    <property type="project" value="TreeGrafter"/>
</dbReference>
<dbReference type="PROSITE" id="PS50090">
    <property type="entry name" value="MYB_LIKE"/>
    <property type="match status" value="2"/>
</dbReference>
<keyword evidence="4" id="KW-1185">Reference proteome</keyword>
<dbReference type="InterPro" id="IPR050560">
    <property type="entry name" value="MYB_TF"/>
</dbReference>
<dbReference type="PROSITE" id="PS51294">
    <property type="entry name" value="HTH_MYB"/>
    <property type="match status" value="1"/>
</dbReference>
<dbReference type="InterPro" id="IPR001005">
    <property type="entry name" value="SANT/Myb"/>
</dbReference>
<organism evidence="3 4">
    <name type="scientific">Blepharisma stoltei</name>
    <dbReference type="NCBI Taxonomy" id="1481888"/>
    <lineage>
        <taxon>Eukaryota</taxon>
        <taxon>Sar</taxon>
        <taxon>Alveolata</taxon>
        <taxon>Ciliophora</taxon>
        <taxon>Postciliodesmatophora</taxon>
        <taxon>Heterotrichea</taxon>
        <taxon>Heterotrichida</taxon>
        <taxon>Blepharismidae</taxon>
        <taxon>Blepharisma</taxon>
    </lineage>
</organism>
<proteinExistence type="predicted"/>
<dbReference type="SUPFAM" id="SSF46689">
    <property type="entry name" value="Homeodomain-like"/>
    <property type="match status" value="1"/>
</dbReference>
<dbReference type="PANTHER" id="PTHR45614">
    <property type="entry name" value="MYB PROTEIN-RELATED"/>
    <property type="match status" value="1"/>
</dbReference>
<dbReference type="Proteomes" id="UP001162131">
    <property type="component" value="Unassembled WGS sequence"/>
</dbReference>
<reference evidence="3" key="1">
    <citation type="submission" date="2021-09" db="EMBL/GenBank/DDBJ databases">
        <authorList>
            <consortium name="AG Swart"/>
            <person name="Singh M."/>
            <person name="Singh A."/>
            <person name="Seah K."/>
            <person name="Emmerich C."/>
        </authorList>
    </citation>
    <scope>NUCLEOTIDE SEQUENCE</scope>
    <source>
        <strain evidence="3">ATCC30299</strain>
    </source>
</reference>
<name>A0AAU9IGC9_9CILI</name>
<gene>
    <name evidence="3" type="ORF">BSTOLATCC_MIC3540</name>
</gene>